<dbReference type="PROSITE" id="PS50113">
    <property type="entry name" value="PAC"/>
    <property type="match status" value="1"/>
</dbReference>
<dbReference type="InterPro" id="IPR036097">
    <property type="entry name" value="HisK_dim/P_sf"/>
</dbReference>
<evidence type="ECO:0000256" key="8">
    <source>
        <dbReference type="ARBA" id="ARBA00023012"/>
    </source>
</evidence>
<evidence type="ECO:0000259" key="10">
    <source>
        <dbReference type="PROSITE" id="PS50109"/>
    </source>
</evidence>
<dbReference type="InterPro" id="IPR005467">
    <property type="entry name" value="His_kinase_dom"/>
</dbReference>
<reference evidence="14 15" key="1">
    <citation type="journal article" date="2013" name="Genome Announc.">
        <title>Draft Genome Sequence of Desulfotignum phosphitoxidans DSM 13687 Strain FiPS-3.</title>
        <authorList>
            <person name="Poehlein A."/>
            <person name="Daniel R."/>
            <person name="Simeonova D.D."/>
        </authorList>
    </citation>
    <scope>NUCLEOTIDE SEQUENCE [LARGE SCALE GENOMIC DNA]</scope>
    <source>
        <strain evidence="14 15">DSM 13687</strain>
    </source>
</reference>
<sequence>MNLRDCKDLSGPGDELDQLACAITDLWDRAVRTGESLKKSQAHYRLLADNVIDVIWTMDMDRRFTYISPSVEPLTGFTPEAFMAGSLLERFTKASFKKAMTVYRQGTSLEKKMGKGFVQKNRTLELEIIRKDGTTVWTETRAAFLREADGSLAGIIGVTRDISRRRQAETRLRQAQKLEAIGSLAGGIAHDFNNILSAVIGYSQLAMDRLPKDSPAQKDLAQVYKGGERAKELVMQILAFSRQKGQQAAPIQIGPIIKEVLKFLKSTLPSSITIRQEVMPDAGHILADPTQIHQVLMNLCTNAAHAMDQTGGALTVKLSGITLDQYAAETDPDLSPGKYLKLTVGDTGHGIAPDILPKIFDPYFTTKKRGQGTGLGLATVHGIIKSCNGSIAVSSTPGQGTIFHLYFPVIDTPAESAPEKPVPPSAAKSDTCILFVDDEPAIADLGRQLLAHLGYTADTRTDPLEALALVTSSPDRFALVITDLTMPGMKGDQLASELMKIRPDLPVILCSGFSRDMTKAAAESAGIKAFVPKPILKDNLAAVIRQVLGDKNA</sequence>
<dbReference type="Pfam" id="PF00072">
    <property type="entry name" value="Response_reg"/>
    <property type="match status" value="1"/>
</dbReference>
<dbReference type="RefSeq" id="WP_006965262.1">
    <property type="nucleotide sequence ID" value="NZ_APJX01000003.1"/>
</dbReference>
<evidence type="ECO:0000256" key="5">
    <source>
        <dbReference type="ARBA" id="ARBA00022741"/>
    </source>
</evidence>
<comment type="caution">
    <text evidence="14">The sequence shown here is derived from an EMBL/GenBank/DDBJ whole genome shotgun (WGS) entry which is preliminary data.</text>
</comment>
<dbReference type="InterPro" id="IPR011006">
    <property type="entry name" value="CheY-like_superfamily"/>
</dbReference>
<evidence type="ECO:0000259" key="12">
    <source>
        <dbReference type="PROSITE" id="PS50112"/>
    </source>
</evidence>
<keyword evidence="4 14" id="KW-0808">Transferase</keyword>
<accession>S0G381</accession>
<evidence type="ECO:0000256" key="2">
    <source>
        <dbReference type="ARBA" id="ARBA00012438"/>
    </source>
</evidence>
<dbReference type="SMART" id="SM00387">
    <property type="entry name" value="HATPase_c"/>
    <property type="match status" value="1"/>
</dbReference>
<dbReference type="PRINTS" id="PR00344">
    <property type="entry name" value="BCTRLSENSOR"/>
</dbReference>
<dbReference type="InterPro" id="IPR036890">
    <property type="entry name" value="HATPase_C_sf"/>
</dbReference>
<dbReference type="SMART" id="SM00086">
    <property type="entry name" value="PAC"/>
    <property type="match status" value="1"/>
</dbReference>
<dbReference type="Pfam" id="PF02518">
    <property type="entry name" value="HATPase_c"/>
    <property type="match status" value="1"/>
</dbReference>
<dbReference type="InterPro" id="IPR001789">
    <property type="entry name" value="Sig_transdc_resp-reg_receiver"/>
</dbReference>
<dbReference type="InterPro" id="IPR000014">
    <property type="entry name" value="PAS"/>
</dbReference>
<dbReference type="CDD" id="cd00082">
    <property type="entry name" value="HisKA"/>
    <property type="match status" value="1"/>
</dbReference>
<name>S0G381_9BACT</name>
<comment type="catalytic activity">
    <reaction evidence="1">
        <text>ATP + protein L-histidine = ADP + protein N-phospho-L-histidine.</text>
        <dbReference type="EC" id="2.7.13.3"/>
    </reaction>
</comment>
<dbReference type="Pfam" id="PF00512">
    <property type="entry name" value="HisKA"/>
    <property type="match status" value="1"/>
</dbReference>
<evidence type="ECO:0000313" key="14">
    <source>
        <dbReference type="EMBL" id="EMS79934.1"/>
    </source>
</evidence>
<keyword evidence="15" id="KW-1185">Reference proteome</keyword>
<feature type="domain" description="Histidine kinase" evidence="10">
    <location>
        <begin position="187"/>
        <end position="411"/>
    </location>
</feature>
<protein>
    <recommendedName>
        <fullName evidence="2">histidine kinase</fullName>
        <ecNumber evidence="2">2.7.13.3</ecNumber>
    </recommendedName>
</protein>
<dbReference type="GO" id="GO:0005524">
    <property type="term" value="F:ATP binding"/>
    <property type="evidence" value="ECO:0007669"/>
    <property type="project" value="UniProtKB-KW"/>
</dbReference>
<dbReference type="EMBL" id="APJX01000003">
    <property type="protein sequence ID" value="EMS79934.1"/>
    <property type="molecule type" value="Genomic_DNA"/>
</dbReference>
<dbReference type="Proteomes" id="UP000014216">
    <property type="component" value="Unassembled WGS sequence"/>
</dbReference>
<dbReference type="PROSITE" id="PS50112">
    <property type="entry name" value="PAS"/>
    <property type="match status" value="1"/>
</dbReference>
<evidence type="ECO:0000313" key="15">
    <source>
        <dbReference type="Proteomes" id="UP000014216"/>
    </source>
</evidence>
<evidence type="ECO:0000256" key="1">
    <source>
        <dbReference type="ARBA" id="ARBA00000085"/>
    </source>
</evidence>
<dbReference type="InterPro" id="IPR013767">
    <property type="entry name" value="PAS_fold"/>
</dbReference>
<dbReference type="OrthoDB" id="5487437at2"/>
<dbReference type="Pfam" id="PF00989">
    <property type="entry name" value="PAS"/>
    <property type="match status" value="1"/>
</dbReference>
<evidence type="ECO:0000259" key="11">
    <source>
        <dbReference type="PROSITE" id="PS50110"/>
    </source>
</evidence>
<evidence type="ECO:0000256" key="6">
    <source>
        <dbReference type="ARBA" id="ARBA00022777"/>
    </source>
</evidence>
<dbReference type="GO" id="GO:0006355">
    <property type="term" value="P:regulation of DNA-templated transcription"/>
    <property type="evidence" value="ECO:0007669"/>
    <property type="project" value="InterPro"/>
</dbReference>
<dbReference type="SUPFAM" id="SSF55874">
    <property type="entry name" value="ATPase domain of HSP90 chaperone/DNA topoisomerase II/histidine kinase"/>
    <property type="match status" value="1"/>
</dbReference>
<evidence type="ECO:0000256" key="7">
    <source>
        <dbReference type="ARBA" id="ARBA00022840"/>
    </source>
</evidence>
<dbReference type="SMART" id="SM00448">
    <property type="entry name" value="REC"/>
    <property type="match status" value="1"/>
</dbReference>
<feature type="modified residue" description="4-aspartylphosphate" evidence="9">
    <location>
        <position position="483"/>
    </location>
</feature>
<dbReference type="InterPro" id="IPR000700">
    <property type="entry name" value="PAS-assoc_C"/>
</dbReference>
<evidence type="ECO:0000256" key="9">
    <source>
        <dbReference type="PROSITE-ProRule" id="PRU00169"/>
    </source>
</evidence>
<dbReference type="InterPro" id="IPR003661">
    <property type="entry name" value="HisK_dim/P_dom"/>
</dbReference>
<dbReference type="InterPro" id="IPR004358">
    <property type="entry name" value="Sig_transdc_His_kin-like_C"/>
</dbReference>
<feature type="domain" description="PAS" evidence="12">
    <location>
        <begin position="40"/>
        <end position="88"/>
    </location>
</feature>
<dbReference type="SUPFAM" id="SSF55785">
    <property type="entry name" value="PYP-like sensor domain (PAS domain)"/>
    <property type="match status" value="1"/>
</dbReference>
<evidence type="ECO:0000259" key="13">
    <source>
        <dbReference type="PROSITE" id="PS50113"/>
    </source>
</evidence>
<dbReference type="Gene3D" id="3.30.450.20">
    <property type="entry name" value="PAS domain"/>
    <property type="match status" value="1"/>
</dbReference>
<keyword evidence="8" id="KW-0902">Two-component regulatory system</keyword>
<dbReference type="SUPFAM" id="SSF52172">
    <property type="entry name" value="CheY-like"/>
    <property type="match status" value="1"/>
</dbReference>
<dbReference type="PANTHER" id="PTHR43065:SF42">
    <property type="entry name" value="TWO-COMPONENT SENSOR PPRA"/>
    <property type="match status" value="1"/>
</dbReference>
<dbReference type="GO" id="GO:0000155">
    <property type="term" value="F:phosphorelay sensor kinase activity"/>
    <property type="evidence" value="ECO:0007669"/>
    <property type="project" value="InterPro"/>
</dbReference>
<proteinExistence type="predicted"/>
<evidence type="ECO:0000256" key="3">
    <source>
        <dbReference type="ARBA" id="ARBA00022553"/>
    </source>
</evidence>
<feature type="domain" description="Response regulatory" evidence="11">
    <location>
        <begin position="432"/>
        <end position="548"/>
    </location>
</feature>
<keyword evidence="5" id="KW-0547">Nucleotide-binding</keyword>
<feature type="domain" description="PAC" evidence="13">
    <location>
        <begin position="122"/>
        <end position="174"/>
    </location>
</feature>
<evidence type="ECO:0000256" key="4">
    <source>
        <dbReference type="ARBA" id="ARBA00022679"/>
    </source>
</evidence>
<dbReference type="SMART" id="SM00091">
    <property type="entry name" value="PAS"/>
    <property type="match status" value="1"/>
</dbReference>
<keyword evidence="6 14" id="KW-0418">Kinase</keyword>
<keyword evidence="3 9" id="KW-0597">Phosphoprotein</keyword>
<dbReference type="SUPFAM" id="SSF47384">
    <property type="entry name" value="Homodimeric domain of signal transducing histidine kinase"/>
    <property type="match status" value="1"/>
</dbReference>
<dbReference type="InterPro" id="IPR035965">
    <property type="entry name" value="PAS-like_dom_sf"/>
</dbReference>
<dbReference type="Gene3D" id="1.10.287.130">
    <property type="match status" value="1"/>
</dbReference>
<dbReference type="NCBIfam" id="TIGR00229">
    <property type="entry name" value="sensory_box"/>
    <property type="match status" value="1"/>
</dbReference>
<keyword evidence="7" id="KW-0067">ATP-binding</keyword>
<dbReference type="PROSITE" id="PS50110">
    <property type="entry name" value="RESPONSE_REGULATORY"/>
    <property type="match status" value="1"/>
</dbReference>
<gene>
    <name evidence="14" type="ORF">Dpo_3c00760</name>
</gene>
<dbReference type="PROSITE" id="PS50109">
    <property type="entry name" value="HIS_KIN"/>
    <property type="match status" value="1"/>
</dbReference>
<dbReference type="CDD" id="cd00156">
    <property type="entry name" value="REC"/>
    <property type="match status" value="1"/>
</dbReference>
<dbReference type="PANTHER" id="PTHR43065">
    <property type="entry name" value="SENSOR HISTIDINE KINASE"/>
    <property type="match status" value="1"/>
</dbReference>
<dbReference type="InterPro" id="IPR003594">
    <property type="entry name" value="HATPase_dom"/>
</dbReference>
<dbReference type="Gene3D" id="3.30.565.10">
    <property type="entry name" value="Histidine kinase-like ATPase, C-terminal domain"/>
    <property type="match status" value="1"/>
</dbReference>
<dbReference type="InterPro" id="IPR001610">
    <property type="entry name" value="PAC"/>
</dbReference>
<organism evidence="14 15">
    <name type="scientific">Desulfotignum phosphitoxidans DSM 13687</name>
    <dbReference type="NCBI Taxonomy" id="1286635"/>
    <lineage>
        <taxon>Bacteria</taxon>
        <taxon>Pseudomonadati</taxon>
        <taxon>Thermodesulfobacteriota</taxon>
        <taxon>Desulfobacteria</taxon>
        <taxon>Desulfobacterales</taxon>
        <taxon>Desulfobacteraceae</taxon>
        <taxon>Desulfotignum</taxon>
    </lineage>
</organism>
<dbReference type="AlphaFoldDB" id="S0G381"/>
<dbReference type="Gene3D" id="3.40.50.2300">
    <property type="match status" value="1"/>
</dbReference>
<dbReference type="CDD" id="cd00130">
    <property type="entry name" value="PAS"/>
    <property type="match status" value="1"/>
</dbReference>
<dbReference type="EC" id="2.7.13.3" evidence="2"/>
<dbReference type="SMART" id="SM00388">
    <property type="entry name" value="HisKA"/>
    <property type="match status" value="1"/>
</dbReference>